<dbReference type="PROSITE" id="PS50106">
    <property type="entry name" value="PDZ"/>
    <property type="match status" value="1"/>
</dbReference>
<dbReference type="PANTHER" id="PTHR32060:SF30">
    <property type="entry name" value="CARBOXY-TERMINAL PROCESSING PROTEASE CTPA"/>
    <property type="match status" value="1"/>
</dbReference>
<feature type="compositionally biased region" description="Basic and acidic residues" evidence="5">
    <location>
        <begin position="132"/>
        <end position="144"/>
    </location>
</feature>
<protein>
    <submittedName>
        <fullName evidence="8">S41 family peptidase</fullName>
    </submittedName>
</protein>
<reference evidence="8 9" key="1">
    <citation type="submission" date="2023-05" db="EMBL/GenBank/DDBJ databases">
        <title>Streptantibioticus silvisoli sp. nov., acidotolerant actinomycetes 1 from pine litter.</title>
        <authorList>
            <person name="Swiecimska M."/>
            <person name="Golinska P."/>
            <person name="Sangal V."/>
            <person name="Wachnowicz B."/>
            <person name="Goodfellow M."/>
        </authorList>
    </citation>
    <scope>NUCLEOTIDE SEQUENCE [LARGE SCALE GENOMIC DNA]</scope>
    <source>
        <strain evidence="8 9">DSM 42109</strain>
    </source>
</reference>
<gene>
    <name evidence="8" type="ORF">NMN56_030195</name>
</gene>
<feature type="compositionally biased region" description="Basic and acidic residues" evidence="5">
    <location>
        <begin position="426"/>
        <end position="437"/>
    </location>
</feature>
<dbReference type="Gene3D" id="3.90.226.10">
    <property type="entry name" value="2-enoyl-CoA Hydratase, Chain A, domain 1"/>
    <property type="match status" value="1"/>
</dbReference>
<dbReference type="InterPro" id="IPR001478">
    <property type="entry name" value="PDZ"/>
</dbReference>
<feature type="region of interest" description="Disordered" evidence="5">
    <location>
        <begin position="132"/>
        <end position="173"/>
    </location>
</feature>
<evidence type="ECO:0000256" key="5">
    <source>
        <dbReference type="SAM" id="MobiDB-lite"/>
    </source>
</evidence>
<dbReference type="Proteomes" id="UP001214441">
    <property type="component" value="Unassembled WGS sequence"/>
</dbReference>
<dbReference type="EMBL" id="JANCPR020000036">
    <property type="protein sequence ID" value="MDJ1136141.1"/>
    <property type="molecule type" value="Genomic_DNA"/>
</dbReference>
<keyword evidence="9" id="KW-1185">Reference proteome</keyword>
<evidence type="ECO:0000313" key="8">
    <source>
        <dbReference type="EMBL" id="MDJ1136141.1"/>
    </source>
</evidence>
<sequence>MQGSWFSAPPPRRLRRGAALTLVFASLLATGAATGTFGGEPRHLGSRSPETRQASSSRAATSDASRTETDAKGSGDPHAQAGRSGKAGDAADTLVSRSGDRWSAAYSAREYEGLQQALDGSYVGVGISVRQVRAEGKRRTEGRNRTKGKGTRSAPGPAVEVDRVQPGSPAARAGIRTGDRLRTVDGRRVTGVPVTDVVTMLRGSEPGSPGAAEPGTRVALDLSRPGSGAGDPPTWHTVLRRARLDTETVTVDRLDDGVSRIKVSSFTRGSGERVREAVEREVPPGAGILLDLRGNAGGLVDEAVTAASAFLDGGLVATYDDNGTQRALYAKKSGSGTGAAGSAAETGRPVVVLVDGGTMSAAELLTGALQDRGRAVVVGSRTFGKGSVQVPTRQPDGSVAELTVGHYTTPSGREVEGQGLAPDLPVDSREGATERARTVLSGLEARS</sequence>
<feature type="region of interest" description="Disordered" evidence="5">
    <location>
        <begin position="35"/>
        <end position="94"/>
    </location>
</feature>
<dbReference type="Pfam" id="PF17820">
    <property type="entry name" value="PDZ_6"/>
    <property type="match status" value="1"/>
</dbReference>
<dbReference type="PANTHER" id="PTHR32060">
    <property type="entry name" value="TAIL-SPECIFIC PROTEASE"/>
    <property type="match status" value="1"/>
</dbReference>
<dbReference type="InterPro" id="IPR004447">
    <property type="entry name" value="Peptidase_S41A"/>
</dbReference>
<evidence type="ECO:0000256" key="3">
    <source>
        <dbReference type="ARBA" id="ARBA00022801"/>
    </source>
</evidence>
<dbReference type="InterPro" id="IPR005151">
    <property type="entry name" value="Tail-specific_protease"/>
</dbReference>
<dbReference type="Pfam" id="PF03572">
    <property type="entry name" value="Peptidase_S41"/>
    <property type="match status" value="1"/>
</dbReference>
<keyword evidence="4" id="KW-0720">Serine protease</keyword>
<evidence type="ECO:0000313" key="9">
    <source>
        <dbReference type="Proteomes" id="UP001214441"/>
    </source>
</evidence>
<evidence type="ECO:0000256" key="2">
    <source>
        <dbReference type="ARBA" id="ARBA00022670"/>
    </source>
</evidence>
<dbReference type="CDD" id="cd07560">
    <property type="entry name" value="Peptidase_S41_CPP"/>
    <property type="match status" value="1"/>
</dbReference>
<keyword evidence="6" id="KW-0732">Signal</keyword>
<dbReference type="SMART" id="SM00245">
    <property type="entry name" value="TSPc"/>
    <property type="match status" value="1"/>
</dbReference>
<proteinExistence type="inferred from homology"/>
<dbReference type="Gene3D" id="3.30.750.44">
    <property type="match status" value="1"/>
</dbReference>
<name>A0ABT7A4C8_9ACTN</name>
<feature type="compositionally biased region" description="Low complexity" evidence="5">
    <location>
        <begin position="51"/>
        <end position="64"/>
    </location>
</feature>
<dbReference type="RefSeq" id="WP_274045995.1">
    <property type="nucleotide sequence ID" value="NZ_JANCPR020000036.1"/>
</dbReference>
<feature type="domain" description="PDZ" evidence="7">
    <location>
        <begin position="128"/>
        <end position="204"/>
    </location>
</feature>
<feature type="compositionally biased region" description="Basic and acidic residues" evidence="5">
    <location>
        <begin position="65"/>
        <end position="75"/>
    </location>
</feature>
<dbReference type="InterPro" id="IPR029045">
    <property type="entry name" value="ClpP/crotonase-like_dom_sf"/>
</dbReference>
<keyword evidence="3" id="KW-0378">Hydrolase</keyword>
<evidence type="ECO:0000256" key="6">
    <source>
        <dbReference type="SAM" id="SignalP"/>
    </source>
</evidence>
<evidence type="ECO:0000256" key="1">
    <source>
        <dbReference type="ARBA" id="ARBA00009179"/>
    </source>
</evidence>
<dbReference type="SUPFAM" id="SSF50156">
    <property type="entry name" value="PDZ domain-like"/>
    <property type="match status" value="1"/>
</dbReference>
<accession>A0ABT7A4C8</accession>
<comment type="caution">
    <text evidence="8">The sequence shown here is derived from an EMBL/GenBank/DDBJ whole genome shotgun (WGS) entry which is preliminary data.</text>
</comment>
<dbReference type="Gene3D" id="2.30.42.10">
    <property type="match status" value="1"/>
</dbReference>
<feature type="signal peptide" evidence="6">
    <location>
        <begin position="1"/>
        <end position="35"/>
    </location>
</feature>
<dbReference type="SUPFAM" id="SSF52096">
    <property type="entry name" value="ClpP/crotonase"/>
    <property type="match status" value="1"/>
</dbReference>
<dbReference type="SMART" id="SM00228">
    <property type="entry name" value="PDZ"/>
    <property type="match status" value="1"/>
</dbReference>
<feature type="chain" id="PRO_5046902498" evidence="6">
    <location>
        <begin position="36"/>
        <end position="447"/>
    </location>
</feature>
<dbReference type="InterPro" id="IPR041489">
    <property type="entry name" value="PDZ_6"/>
</dbReference>
<evidence type="ECO:0000259" key="7">
    <source>
        <dbReference type="PROSITE" id="PS50106"/>
    </source>
</evidence>
<keyword evidence="2" id="KW-0645">Protease</keyword>
<evidence type="ECO:0000256" key="4">
    <source>
        <dbReference type="ARBA" id="ARBA00022825"/>
    </source>
</evidence>
<comment type="similarity">
    <text evidence="1">Belongs to the peptidase S41A family.</text>
</comment>
<organism evidence="8 9">
    <name type="scientific">Streptomyces iconiensis</name>
    <dbReference type="NCBI Taxonomy" id="1384038"/>
    <lineage>
        <taxon>Bacteria</taxon>
        <taxon>Bacillati</taxon>
        <taxon>Actinomycetota</taxon>
        <taxon>Actinomycetes</taxon>
        <taxon>Kitasatosporales</taxon>
        <taxon>Streptomycetaceae</taxon>
        <taxon>Streptomyces</taxon>
    </lineage>
</organism>
<dbReference type="InterPro" id="IPR036034">
    <property type="entry name" value="PDZ_sf"/>
</dbReference>
<feature type="region of interest" description="Disordered" evidence="5">
    <location>
        <begin position="409"/>
        <end position="447"/>
    </location>
</feature>